<dbReference type="Proteomes" id="UP000637002">
    <property type="component" value="Unassembled WGS sequence"/>
</dbReference>
<keyword evidence="6" id="KW-1185">Reference proteome</keyword>
<dbReference type="AlphaFoldDB" id="A0A916XPD1"/>
<evidence type="ECO:0000259" key="4">
    <source>
        <dbReference type="Pfam" id="PF13458"/>
    </source>
</evidence>
<protein>
    <submittedName>
        <fullName evidence="5">ABC transporter permease</fullName>
    </submittedName>
</protein>
<dbReference type="GO" id="GO:0006865">
    <property type="term" value="P:amino acid transport"/>
    <property type="evidence" value="ECO:0007669"/>
    <property type="project" value="UniProtKB-KW"/>
</dbReference>
<evidence type="ECO:0000256" key="3">
    <source>
        <dbReference type="ARBA" id="ARBA00022970"/>
    </source>
</evidence>
<dbReference type="CDD" id="cd06327">
    <property type="entry name" value="PBP1_SBP-like"/>
    <property type="match status" value="1"/>
</dbReference>
<evidence type="ECO:0000313" key="5">
    <source>
        <dbReference type="EMBL" id="GGC89201.1"/>
    </source>
</evidence>
<evidence type="ECO:0000256" key="1">
    <source>
        <dbReference type="ARBA" id="ARBA00010062"/>
    </source>
</evidence>
<dbReference type="Gene3D" id="3.40.50.2300">
    <property type="match status" value="2"/>
</dbReference>
<dbReference type="Pfam" id="PF13458">
    <property type="entry name" value="Peripla_BP_6"/>
    <property type="match status" value="1"/>
</dbReference>
<name>A0A916XPD1_9HYPH</name>
<reference evidence="5" key="1">
    <citation type="journal article" date="2014" name="Int. J. Syst. Evol. Microbiol.">
        <title>Complete genome sequence of Corynebacterium casei LMG S-19264T (=DSM 44701T), isolated from a smear-ripened cheese.</title>
        <authorList>
            <consortium name="US DOE Joint Genome Institute (JGI-PGF)"/>
            <person name="Walter F."/>
            <person name="Albersmeier A."/>
            <person name="Kalinowski J."/>
            <person name="Ruckert C."/>
        </authorList>
    </citation>
    <scope>NUCLEOTIDE SEQUENCE</scope>
    <source>
        <strain evidence="5">CGMCC 1.12919</strain>
    </source>
</reference>
<reference evidence="5" key="2">
    <citation type="submission" date="2020-09" db="EMBL/GenBank/DDBJ databases">
        <authorList>
            <person name="Sun Q."/>
            <person name="Zhou Y."/>
        </authorList>
    </citation>
    <scope>NUCLEOTIDE SEQUENCE</scope>
    <source>
        <strain evidence="5">CGMCC 1.12919</strain>
    </source>
</reference>
<dbReference type="EMBL" id="BMGG01000011">
    <property type="protein sequence ID" value="GGC89201.1"/>
    <property type="molecule type" value="Genomic_DNA"/>
</dbReference>
<proteinExistence type="inferred from homology"/>
<gene>
    <name evidence="5" type="ORF">GCM10010994_53810</name>
</gene>
<dbReference type="PANTHER" id="PTHR30483">
    <property type="entry name" value="LEUCINE-SPECIFIC-BINDING PROTEIN"/>
    <property type="match status" value="1"/>
</dbReference>
<comment type="similarity">
    <text evidence="1">Belongs to the leucine-binding protein family.</text>
</comment>
<keyword evidence="3" id="KW-0029">Amino-acid transport</keyword>
<sequence length="367" mass="39153">MSGIFADISGKGSAQAARMAIEDFGGTVLGRPIELLVADHQNKPDIASATAAEWIKDKRIDMITGVAHSAASLAVRELTRGAGVVDIMSSGGSTDLTNKACSPTGFHWSWDSYMLVKSTGEAVVKDGGKSWFFLSTDSAFGVASQREATAVIDQNGGTVKGSVKVRHGLPDMTSFLLQAQNSGSQVVGLAIAGSDFINSVRQASEFGITASGQSLAALVAFITDVHSIGLQNAQGMYISEPFYWDLTDETRAFSERFSKAVGAMPTTIQAGIYSAVFHYLKSVKAAGSTEAKAVAAKIRELPVNDFWTVDARVREDGRVLRPVHLFRVKTPAESKRPWDYYRLVSTLDGAAAARPLADSTCGFIKQD</sequence>
<organism evidence="5 6">
    <name type="scientific">Chelatococcus reniformis</name>
    <dbReference type="NCBI Taxonomy" id="1494448"/>
    <lineage>
        <taxon>Bacteria</taxon>
        <taxon>Pseudomonadati</taxon>
        <taxon>Pseudomonadota</taxon>
        <taxon>Alphaproteobacteria</taxon>
        <taxon>Hyphomicrobiales</taxon>
        <taxon>Chelatococcaceae</taxon>
        <taxon>Chelatococcus</taxon>
    </lineage>
</organism>
<keyword evidence="2" id="KW-0732">Signal</keyword>
<dbReference type="InterPro" id="IPR051010">
    <property type="entry name" value="BCAA_transport"/>
</dbReference>
<evidence type="ECO:0000313" key="6">
    <source>
        <dbReference type="Proteomes" id="UP000637002"/>
    </source>
</evidence>
<keyword evidence="3" id="KW-0813">Transport</keyword>
<dbReference type="SUPFAM" id="SSF53822">
    <property type="entry name" value="Periplasmic binding protein-like I"/>
    <property type="match status" value="1"/>
</dbReference>
<dbReference type="InterPro" id="IPR028082">
    <property type="entry name" value="Peripla_BP_I"/>
</dbReference>
<comment type="caution">
    <text evidence="5">The sequence shown here is derived from an EMBL/GenBank/DDBJ whole genome shotgun (WGS) entry which is preliminary data.</text>
</comment>
<dbReference type="InterPro" id="IPR028081">
    <property type="entry name" value="Leu-bd"/>
</dbReference>
<dbReference type="PANTHER" id="PTHR30483:SF6">
    <property type="entry name" value="PERIPLASMIC BINDING PROTEIN OF ABC TRANSPORTER FOR NATURAL AMINO ACIDS"/>
    <property type="match status" value="1"/>
</dbReference>
<accession>A0A916XPD1</accession>
<evidence type="ECO:0000256" key="2">
    <source>
        <dbReference type="ARBA" id="ARBA00022729"/>
    </source>
</evidence>
<feature type="domain" description="Leucine-binding protein" evidence="4">
    <location>
        <begin position="1"/>
        <end position="329"/>
    </location>
</feature>